<dbReference type="OrthoDB" id="913514at2759"/>
<reference evidence="2" key="1">
    <citation type="submission" date="2019-12" db="EMBL/GenBank/DDBJ databases">
        <authorList>
            <person name="Scholes J."/>
        </authorList>
    </citation>
    <scope>NUCLEOTIDE SEQUENCE</scope>
</reference>
<sequence>MVMKKMEAKIEYAPKVFDCGSPLYDSHELVSLANVIERHTMALPWSSGPGSGSELGSSRGGSGATKKKNSGRNIFRRRREKEKSKGVKSVIYGVLSKFGLINKM</sequence>
<feature type="compositionally biased region" description="Basic residues" evidence="1">
    <location>
        <begin position="65"/>
        <end position="80"/>
    </location>
</feature>
<feature type="region of interest" description="Disordered" evidence="1">
    <location>
        <begin position="43"/>
        <end position="86"/>
    </location>
</feature>
<evidence type="ECO:0000313" key="2">
    <source>
        <dbReference type="EMBL" id="CAA0838216.1"/>
    </source>
</evidence>
<name>A0A9N7NLP1_STRHE</name>
<dbReference type="Proteomes" id="UP001153555">
    <property type="component" value="Unassembled WGS sequence"/>
</dbReference>
<keyword evidence="3" id="KW-1185">Reference proteome</keyword>
<feature type="compositionally biased region" description="Gly residues" evidence="1">
    <location>
        <begin position="49"/>
        <end position="63"/>
    </location>
</feature>
<accession>A0A9N7NLP1</accession>
<dbReference type="PANTHER" id="PTHR33978:SF18">
    <property type="entry name" value="OS01G0656300 PROTEIN"/>
    <property type="match status" value="1"/>
</dbReference>
<comment type="caution">
    <text evidence="2">The sequence shown here is derived from an EMBL/GenBank/DDBJ whole genome shotgun (WGS) entry which is preliminary data.</text>
</comment>
<dbReference type="EMBL" id="CACSLK010030875">
    <property type="protein sequence ID" value="CAA0838216.1"/>
    <property type="molecule type" value="Genomic_DNA"/>
</dbReference>
<dbReference type="AlphaFoldDB" id="A0A9N7NLP1"/>
<organism evidence="2 3">
    <name type="scientific">Striga hermonthica</name>
    <name type="common">Purple witchweed</name>
    <name type="synonym">Buchnera hermonthica</name>
    <dbReference type="NCBI Taxonomy" id="68872"/>
    <lineage>
        <taxon>Eukaryota</taxon>
        <taxon>Viridiplantae</taxon>
        <taxon>Streptophyta</taxon>
        <taxon>Embryophyta</taxon>
        <taxon>Tracheophyta</taxon>
        <taxon>Spermatophyta</taxon>
        <taxon>Magnoliopsida</taxon>
        <taxon>eudicotyledons</taxon>
        <taxon>Gunneridae</taxon>
        <taxon>Pentapetalae</taxon>
        <taxon>asterids</taxon>
        <taxon>lamiids</taxon>
        <taxon>Lamiales</taxon>
        <taxon>Orobanchaceae</taxon>
        <taxon>Buchnereae</taxon>
        <taxon>Striga</taxon>
    </lineage>
</organism>
<evidence type="ECO:0000313" key="3">
    <source>
        <dbReference type="Proteomes" id="UP001153555"/>
    </source>
</evidence>
<gene>
    <name evidence="2" type="ORF">SHERM_04825</name>
</gene>
<protein>
    <submittedName>
        <fullName evidence="2">Uncharacterized protein</fullName>
    </submittedName>
</protein>
<evidence type="ECO:0000256" key="1">
    <source>
        <dbReference type="SAM" id="MobiDB-lite"/>
    </source>
</evidence>
<proteinExistence type="predicted"/>
<dbReference type="PANTHER" id="PTHR33978">
    <property type="entry name" value="SERINE/THREONINE-KINASE"/>
    <property type="match status" value="1"/>
</dbReference>